<sequence length="212" mass="23787">MLYLFVKRILDLLLAILALIILSPFLLLVALAVKIDSAGAVFVEDSDRVGKGGKSFRMYKFRTMIKSAHKQIKTNPKYKGLVGSWEKNSFKLEKDPRITRVGRFLRRFSIDEFPQLLNVIKGDMSLVGPRALYPEEMKMQRKLHSDLVPFLDLVTHVKPGASGVWQVSGRSALSFRERVKIDAEYAKGPTLLTDLAVILKTPFAILGGKGAR</sequence>
<dbReference type="STRING" id="1802603.A3F35_02685"/>
<evidence type="ECO:0000259" key="3">
    <source>
        <dbReference type="Pfam" id="PF02397"/>
    </source>
</evidence>
<reference evidence="4 5" key="1">
    <citation type="journal article" date="2016" name="Nat. Commun.">
        <title>Thousands of microbial genomes shed light on interconnected biogeochemical processes in an aquifer system.</title>
        <authorList>
            <person name="Anantharaman K."/>
            <person name="Brown C.T."/>
            <person name="Hug L.A."/>
            <person name="Sharon I."/>
            <person name="Castelle C.J."/>
            <person name="Probst A.J."/>
            <person name="Thomas B.C."/>
            <person name="Singh A."/>
            <person name="Wilkins M.J."/>
            <person name="Karaoz U."/>
            <person name="Brodie E.L."/>
            <person name="Williams K.H."/>
            <person name="Hubbard S.S."/>
            <person name="Banfield J.F."/>
        </authorList>
    </citation>
    <scope>NUCLEOTIDE SEQUENCE [LARGE SCALE GENOMIC DNA]</scope>
</reference>
<dbReference type="EMBL" id="MHCZ01000043">
    <property type="protein sequence ID" value="OGY29026.1"/>
    <property type="molecule type" value="Genomic_DNA"/>
</dbReference>
<gene>
    <name evidence="4" type="ORF">A3F35_02685</name>
</gene>
<organism evidence="4 5">
    <name type="scientific">Candidatus Woykebacteria bacterium RIFCSPHIGHO2_12_FULL_45_10</name>
    <dbReference type="NCBI Taxonomy" id="1802603"/>
    <lineage>
        <taxon>Bacteria</taxon>
        <taxon>Candidatus Woykeibacteriota</taxon>
    </lineage>
</organism>
<keyword evidence="2" id="KW-0812">Transmembrane</keyword>
<dbReference type="Proteomes" id="UP000178068">
    <property type="component" value="Unassembled WGS sequence"/>
</dbReference>
<proteinExistence type="inferred from homology"/>
<dbReference type="PANTHER" id="PTHR30576">
    <property type="entry name" value="COLANIC BIOSYNTHESIS UDP-GLUCOSE LIPID CARRIER TRANSFERASE"/>
    <property type="match status" value="1"/>
</dbReference>
<dbReference type="InterPro" id="IPR003362">
    <property type="entry name" value="Bact_transf"/>
</dbReference>
<feature type="transmembrane region" description="Helical" evidence="2">
    <location>
        <begin position="12"/>
        <end position="33"/>
    </location>
</feature>
<name>A0A1G1WMU1_9BACT</name>
<dbReference type="Pfam" id="PF02397">
    <property type="entry name" value="Bac_transf"/>
    <property type="match status" value="1"/>
</dbReference>
<evidence type="ECO:0000256" key="2">
    <source>
        <dbReference type="SAM" id="Phobius"/>
    </source>
</evidence>
<dbReference type="GO" id="GO:0016780">
    <property type="term" value="F:phosphotransferase activity, for other substituted phosphate groups"/>
    <property type="evidence" value="ECO:0007669"/>
    <property type="project" value="TreeGrafter"/>
</dbReference>
<comment type="caution">
    <text evidence="4">The sequence shown here is derived from an EMBL/GenBank/DDBJ whole genome shotgun (WGS) entry which is preliminary data.</text>
</comment>
<dbReference type="PANTHER" id="PTHR30576:SF0">
    <property type="entry name" value="UNDECAPRENYL-PHOSPHATE N-ACETYLGALACTOSAMINYL 1-PHOSPHATE TRANSFERASE-RELATED"/>
    <property type="match status" value="1"/>
</dbReference>
<dbReference type="AlphaFoldDB" id="A0A1G1WMU1"/>
<evidence type="ECO:0000313" key="4">
    <source>
        <dbReference type="EMBL" id="OGY29026.1"/>
    </source>
</evidence>
<accession>A0A1G1WMU1</accession>
<comment type="similarity">
    <text evidence="1">Belongs to the bacterial sugar transferase family.</text>
</comment>
<evidence type="ECO:0000313" key="5">
    <source>
        <dbReference type="Proteomes" id="UP000178068"/>
    </source>
</evidence>
<keyword evidence="2" id="KW-1133">Transmembrane helix</keyword>
<feature type="domain" description="Bacterial sugar transferase" evidence="3">
    <location>
        <begin position="7"/>
        <end position="206"/>
    </location>
</feature>
<evidence type="ECO:0000256" key="1">
    <source>
        <dbReference type="ARBA" id="ARBA00006464"/>
    </source>
</evidence>
<protein>
    <recommendedName>
        <fullName evidence="3">Bacterial sugar transferase domain-containing protein</fullName>
    </recommendedName>
</protein>
<keyword evidence="2" id="KW-0472">Membrane</keyword>